<dbReference type="Gene3D" id="3.30.470.20">
    <property type="entry name" value="ATP-grasp fold, B domain"/>
    <property type="match status" value="1"/>
</dbReference>
<dbReference type="GO" id="GO:0046872">
    <property type="term" value="F:metal ion binding"/>
    <property type="evidence" value="ECO:0007669"/>
    <property type="project" value="InterPro"/>
</dbReference>
<accession>A0A7K3U6M8</accession>
<dbReference type="Pfam" id="PF15632">
    <property type="entry name" value="ATPgrasp_Ter"/>
    <property type="match status" value="1"/>
</dbReference>
<dbReference type="SUPFAM" id="SSF56059">
    <property type="entry name" value="Glutathione synthetase ATP-binding domain-like"/>
    <property type="match status" value="1"/>
</dbReference>
<evidence type="ECO:0000313" key="4">
    <source>
        <dbReference type="Proteomes" id="UP000471753"/>
    </source>
</evidence>
<protein>
    <submittedName>
        <fullName evidence="3">ATP-grasp domain-containing protein</fullName>
    </submittedName>
</protein>
<reference evidence="3 4" key="1">
    <citation type="submission" date="2019-12" db="EMBL/GenBank/DDBJ databases">
        <title>Rhizobium genotypes associated with high levels of biological nitrogen fixation by grain legumes in a temperate-maritime cropping system.</title>
        <authorList>
            <person name="Maluk M."/>
            <person name="Francesc Ferrando Molina F."/>
            <person name="Lopez Del Egido L."/>
            <person name="Lafos M."/>
            <person name="Langarica-Fuentes A."/>
            <person name="Gebre Yohannes G."/>
            <person name="Young M.W."/>
            <person name="Martin P."/>
            <person name="Gantlett R."/>
            <person name="Kenicer G."/>
            <person name="Hawes C."/>
            <person name="Begg G.S."/>
            <person name="Quilliam R.S."/>
            <person name="Squire G.R."/>
            <person name="Poole P.S."/>
            <person name="Young P.W."/>
            <person name="Iannetta P.M."/>
            <person name="James E.K."/>
        </authorList>
    </citation>
    <scope>NUCLEOTIDE SEQUENCE [LARGE SCALE GENOMIC DNA]</scope>
    <source>
        <strain evidence="3 4">JHI366</strain>
    </source>
</reference>
<dbReference type="PROSITE" id="PS50975">
    <property type="entry name" value="ATP_GRASP"/>
    <property type="match status" value="1"/>
</dbReference>
<evidence type="ECO:0000256" key="1">
    <source>
        <dbReference type="PROSITE-ProRule" id="PRU00409"/>
    </source>
</evidence>
<proteinExistence type="predicted"/>
<dbReference type="InterPro" id="IPR011761">
    <property type="entry name" value="ATP-grasp"/>
</dbReference>
<dbReference type="Proteomes" id="UP000471753">
    <property type="component" value="Unassembled WGS sequence"/>
</dbReference>
<comment type="caution">
    <text evidence="3">The sequence shown here is derived from an EMBL/GenBank/DDBJ whole genome shotgun (WGS) entry which is preliminary data.</text>
</comment>
<evidence type="ECO:0000313" key="3">
    <source>
        <dbReference type="EMBL" id="NEJ69061.1"/>
    </source>
</evidence>
<feature type="domain" description="ATP-grasp" evidence="2">
    <location>
        <begin position="124"/>
        <end position="300"/>
    </location>
</feature>
<dbReference type="InterPro" id="IPR013815">
    <property type="entry name" value="ATP_grasp_subdomain_1"/>
</dbReference>
<sequence length="325" mass="36361">MKTTPITVVVTAVGAIIGQGIASSLRKSGHSVRIIGVDRDAHGIGRYWCDDFFAKPPRSEESPDYFDFWKNLLIRENVDLVFPGLESDVLFFNRNRVLTQGTDARVVLNNPDLIELAQDKWDFGEALQRLGLSAIPSCLSADWQDAIDRLGAPPLLLKPRRGNGSRGIAVLRDEHDFSYWSRKSSDDFLIQKFVGSDDTEFTVGAFGFGDGTSLSPIIFRRKLSVAGNTQYAEVVEHPVLAKTVETIAGLFKPLGPTNYQFRMDGEIPYLLEINPRFSSSTSLRTAFGYNEALMAVELFLWGKRPAAPEIRPGRGWRYYEDYVVT</sequence>
<keyword evidence="1" id="KW-0547">Nucleotide-binding</keyword>
<keyword evidence="1" id="KW-0067">ATP-binding</keyword>
<dbReference type="RefSeq" id="WP_164006130.1">
    <property type="nucleotide sequence ID" value="NZ_WUFT01000001.1"/>
</dbReference>
<dbReference type="GO" id="GO:0005524">
    <property type="term" value="F:ATP binding"/>
    <property type="evidence" value="ECO:0007669"/>
    <property type="project" value="UniProtKB-UniRule"/>
</dbReference>
<dbReference type="NCBIfam" id="NF009402">
    <property type="entry name" value="PRK12767.1-1"/>
    <property type="match status" value="1"/>
</dbReference>
<evidence type="ECO:0000259" key="2">
    <source>
        <dbReference type="PROSITE" id="PS50975"/>
    </source>
</evidence>
<organism evidence="3 4">
    <name type="scientific">Rhizobium phaseoli</name>
    <dbReference type="NCBI Taxonomy" id="396"/>
    <lineage>
        <taxon>Bacteria</taxon>
        <taxon>Pseudomonadati</taxon>
        <taxon>Pseudomonadota</taxon>
        <taxon>Alphaproteobacteria</taxon>
        <taxon>Hyphomicrobiales</taxon>
        <taxon>Rhizobiaceae</taxon>
        <taxon>Rhizobium/Agrobacterium group</taxon>
        <taxon>Rhizobium</taxon>
    </lineage>
</organism>
<name>A0A7K3U6M8_9HYPH</name>
<gene>
    <name evidence="3" type="ORF">GR197_00685</name>
</gene>
<dbReference type="Gene3D" id="3.30.1490.20">
    <property type="entry name" value="ATP-grasp fold, A domain"/>
    <property type="match status" value="1"/>
</dbReference>
<dbReference type="EMBL" id="WUFT01000001">
    <property type="protein sequence ID" value="NEJ69061.1"/>
    <property type="molecule type" value="Genomic_DNA"/>
</dbReference>
<dbReference type="AlphaFoldDB" id="A0A7K3U6M8"/>
<dbReference type="Gene3D" id="3.40.50.20">
    <property type="match status" value="1"/>
</dbReference>